<keyword evidence="2" id="KW-1185">Reference proteome</keyword>
<accession>A0ACC1HE24</accession>
<dbReference type="Proteomes" id="UP001145114">
    <property type="component" value="Unassembled WGS sequence"/>
</dbReference>
<proteinExistence type="predicted"/>
<evidence type="ECO:0000313" key="2">
    <source>
        <dbReference type="Proteomes" id="UP001145114"/>
    </source>
</evidence>
<organism evidence="1 2">
    <name type="scientific">Spiromyces aspiralis</name>
    <dbReference type="NCBI Taxonomy" id="68401"/>
    <lineage>
        <taxon>Eukaryota</taxon>
        <taxon>Fungi</taxon>
        <taxon>Fungi incertae sedis</taxon>
        <taxon>Zoopagomycota</taxon>
        <taxon>Kickxellomycotina</taxon>
        <taxon>Kickxellomycetes</taxon>
        <taxon>Kickxellales</taxon>
        <taxon>Kickxellaceae</taxon>
        <taxon>Spiromyces</taxon>
    </lineage>
</organism>
<feature type="non-terminal residue" evidence="1">
    <location>
        <position position="932"/>
    </location>
</feature>
<comment type="caution">
    <text evidence="1">The sequence shown here is derived from an EMBL/GenBank/DDBJ whole genome shotgun (WGS) entry which is preliminary data.</text>
</comment>
<reference evidence="1" key="1">
    <citation type="submission" date="2022-06" db="EMBL/GenBank/DDBJ databases">
        <title>Phylogenomic reconstructions and comparative analyses of Kickxellomycotina fungi.</title>
        <authorList>
            <person name="Reynolds N.K."/>
            <person name="Stajich J.E."/>
            <person name="Barry K."/>
            <person name="Grigoriev I.V."/>
            <person name="Crous P."/>
            <person name="Smith M.E."/>
        </authorList>
    </citation>
    <scope>NUCLEOTIDE SEQUENCE</scope>
    <source>
        <strain evidence="1">RSA 2271</strain>
    </source>
</reference>
<protein>
    <submittedName>
        <fullName evidence="1">Uncharacterized protein</fullName>
    </submittedName>
</protein>
<evidence type="ECO:0000313" key="1">
    <source>
        <dbReference type="EMBL" id="KAJ1674447.1"/>
    </source>
</evidence>
<sequence>MGTLSTCRLYRVQGQLYAFTPNFMDTHQYYLSSDCEYLVSSITDELQFTRRHWMDNGRPTMTLMLTENMFDSHNLATSTAGSDSGKAESMLLDTFGTRHRSLLKFIMALRSGSYAGMRVRLGRLTEMIPTGHIVCLDFLVNKDKALWAKTLHLEEFRHESLSRSNSRLRLDEKDSLYDGHDGQSELNSRGLSRRSTICGISKDLTMPIGEAVAAAFASLAKPAKGGSWKLLDHVDTPTPASSAEAPQNDAAPSASTIESNLRNLGLDDKGLVANVGDDGRESEDEEEEDALMIKPIAHQSNSNLASTPEPIELSLGDPSMFDIAVENLTASTNIFDQIDILHYMHSCRGPDFYVERLGVTVAELIEEVYVKSMRLNLWSVVRQAAGLTKKMVPELALSITELIVRRLHVSIGFGHLETTITRPINPEELQHSMANAFRGSDPREGPLVQEIIRACADLARSDVGLFNGIMCLRTHDIIIAIREELMRLRGCDEVAAVEILMQSSPYQLKLLLLTVLSGPLLNSTSTHTLVSEEMVAPVLNQLKDESSLVEPLESAAIDRNVMLATPCRVPLKRVRTRDIPDLSSKPSWIIQVQSAGFIDGNFATILLDGQPLTNSSRGLHVAVIDLHERTVAEIGVFDTHFSAQDSNDLAFMLNSMRPGMLVCIAAQDEFVEHLTPMAIKALESLCAHKVHGAQYRDSWCMIGIKRLNTELDGRVCECLEELSKSGSGPTTRIQYMLNFDDGSDDVFSPKLREQSNTIPSGLFTPPSHGRWLRRRKNDGALNRMPSGFYPLVWSLLQRSNCGIRLGQAFLASDPLIFDRTPEEPNFAQIVERFMDANIPDPAEKQAVAVVIVTLYWIFADNKRGDQSGVGRGEIDPLRYIEVAIKEFWSTWVRQHSGTASKTGDSGTAVDLSLENHLMLARNLFFDLQPRDM</sequence>
<dbReference type="EMBL" id="JAMZIH010005959">
    <property type="protein sequence ID" value="KAJ1674447.1"/>
    <property type="molecule type" value="Genomic_DNA"/>
</dbReference>
<name>A0ACC1HE24_9FUNG</name>
<gene>
    <name evidence="1" type="ORF">EV182_003256</name>
</gene>